<keyword evidence="4" id="KW-1185">Reference proteome</keyword>
<evidence type="ECO:0000256" key="2">
    <source>
        <dbReference type="SAM" id="SignalP"/>
    </source>
</evidence>
<dbReference type="GeneID" id="85444334"/>
<feature type="compositionally biased region" description="Polar residues" evidence="1">
    <location>
        <begin position="141"/>
        <end position="152"/>
    </location>
</feature>
<feature type="chain" id="PRO_5042186089" evidence="2">
    <location>
        <begin position="23"/>
        <end position="152"/>
    </location>
</feature>
<sequence length="152" mass="16546">MNLKSLLLLLLLLIIALAPAWGQEKYCAVPSPGQNMGIRPSAYPDVVLLQPRNAADRRHLTMHEICNAPLRCVTKPKLVTSEPQRQRYNLSSGVSGLDRFNIGPRGRGCHGHSRCIAGSLPCSLPLHTSQPPKAPGMRSHSGPSRTSALRRS</sequence>
<reference evidence="3" key="1">
    <citation type="submission" date="2021-06" db="EMBL/GenBank/DDBJ databases">
        <title>Comparative genomics, transcriptomics and evolutionary studies reveal genomic signatures of adaptation to plant cell wall in hemibiotrophic fungi.</title>
        <authorList>
            <consortium name="DOE Joint Genome Institute"/>
            <person name="Baroncelli R."/>
            <person name="Diaz J.F."/>
            <person name="Benocci T."/>
            <person name="Peng M."/>
            <person name="Battaglia E."/>
            <person name="Haridas S."/>
            <person name="Andreopoulos W."/>
            <person name="Labutti K."/>
            <person name="Pangilinan J."/>
            <person name="Floch G.L."/>
            <person name="Makela M.R."/>
            <person name="Henrissat B."/>
            <person name="Grigoriev I.V."/>
            <person name="Crouch J.A."/>
            <person name="De Vries R.P."/>
            <person name="Sukno S.A."/>
            <person name="Thon M.R."/>
        </authorList>
    </citation>
    <scope>NUCLEOTIDE SEQUENCE</scope>
    <source>
        <strain evidence="3">CBS 125086</strain>
    </source>
</reference>
<accession>A0AAD8V429</accession>
<name>A0AAD8V429_9PEZI</name>
<dbReference type="EMBL" id="JAHLJV010000035">
    <property type="protein sequence ID" value="KAK1589876.1"/>
    <property type="molecule type" value="Genomic_DNA"/>
</dbReference>
<organism evidence="3 4">
    <name type="scientific">Colletotrichum navitas</name>
    <dbReference type="NCBI Taxonomy" id="681940"/>
    <lineage>
        <taxon>Eukaryota</taxon>
        <taxon>Fungi</taxon>
        <taxon>Dikarya</taxon>
        <taxon>Ascomycota</taxon>
        <taxon>Pezizomycotina</taxon>
        <taxon>Sordariomycetes</taxon>
        <taxon>Hypocreomycetidae</taxon>
        <taxon>Glomerellales</taxon>
        <taxon>Glomerellaceae</taxon>
        <taxon>Colletotrichum</taxon>
        <taxon>Colletotrichum graminicola species complex</taxon>
    </lineage>
</organism>
<dbReference type="Proteomes" id="UP001230504">
    <property type="component" value="Unassembled WGS sequence"/>
</dbReference>
<protein>
    <submittedName>
        <fullName evidence="3">Uncharacterized protein</fullName>
    </submittedName>
</protein>
<feature type="signal peptide" evidence="2">
    <location>
        <begin position="1"/>
        <end position="22"/>
    </location>
</feature>
<evidence type="ECO:0000313" key="3">
    <source>
        <dbReference type="EMBL" id="KAK1589876.1"/>
    </source>
</evidence>
<dbReference type="RefSeq" id="XP_060413409.1">
    <property type="nucleotide sequence ID" value="XM_060560094.1"/>
</dbReference>
<evidence type="ECO:0000256" key="1">
    <source>
        <dbReference type="SAM" id="MobiDB-lite"/>
    </source>
</evidence>
<evidence type="ECO:0000313" key="4">
    <source>
        <dbReference type="Proteomes" id="UP001230504"/>
    </source>
</evidence>
<keyword evidence="2" id="KW-0732">Signal</keyword>
<proteinExistence type="predicted"/>
<dbReference type="AlphaFoldDB" id="A0AAD8V429"/>
<gene>
    <name evidence="3" type="ORF">LY79DRAFT_580305</name>
</gene>
<feature type="region of interest" description="Disordered" evidence="1">
    <location>
        <begin position="126"/>
        <end position="152"/>
    </location>
</feature>
<comment type="caution">
    <text evidence="3">The sequence shown here is derived from an EMBL/GenBank/DDBJ whole genome shotgun (WGS) entry which is preliminary data.</text>
</comment>